<name>A0A059CQ60_EUCGR</name>
<dbReference type="AlphaFoldDB" id="A0A059CQ60"/>
<dbReference type="EMBL" id="KK198755">
    <property type="protein sequence ID" value="KCW80598.1"/>
    <property type="molecule type" value="Genomic_DNA"/>
</dbReference>
<dbReference type="InParanoid" id="A0A059CQ60"/>
<protein>
    <recommendedName>
        <fullName evidence="2">DUF4220 domain-containing protein</fullName>
    </recommendedName>
</protein>
<dbReference type="InterPro" id="IPR007658">
    <property type="entry name" value="DUF594"/>
</dbReference>
<evidence type="ECO:0000313" key="1">
    <source>
        <dbReference type="EMBL" id="KCW80598.1"/>
    </source>
</evidence>
<gene>
    <name evidence="1" type="ORF">EUGRSUZ_C01961</name>
</gene>
<proteinExistence type="predicted"/>
<sequence>MLLRVRTEVHPNQVKGGKSKSVLFDGCRIVAAFKETEVRKKWETIAKFWTKILMYAASQCRGDGHARQLRRGGELLTHVWLMMAHFGLTDHFKMTQGQAIAQLILR</sequence>
<organism evidence="1">
    <name type="scientific">Eucalyptus grandis</name>
    <name type="common">Flooded gum</name>
    <dbReference type="NCBI Taxonomy" id="71139"/>
    <lineage>
        <taxon>Eukaryota</taxon>
        <taxon>Viridiplantae</taxon>
        <taxon>Streptophyta</taxon>
        <taxon>Embryophyta</taxon>
        <taxon>Tracheophyta</taxon>
        <taxon>Spermatophyta</taxon>
        <taxon>Magnoliopsida</taxon>
        <taxon>eudicotyledons</taxon>
        <taxon>Gunneridae</taxon>
        <taxon>Pentapetalae</taxon>
        <taxon>rosids</taxon>
        <taxon>malvids</taxon>
        <taxon>Myrtales</taxon>
        <taxon>Myrtaceae</taxon>
        <taxon>Myrtoideae</taxon>
        <taxon>Eucalypteae</taxon>
        <taxon>Eucalyptus</taxon>
    </lineage>
</organism>
<accession>A0A059CQ60</accession>
<dbReference type="STRING" id="71139.A0A059CQ60"/>
<evidence type="ECO:0008006" key="2">
    <source>
        <dbReference type="Google" id="ProtNLM"/>
    </source>
</evidence>
<dbReference type="Pfam" id="PF04578">
    <property type="entry name" value="DUF594"/>
    <property type="match status" value="1"/>
</dbReference>
<reference evidence="1" key="1">
    <citation type="submission" date="2013-07" db="EMBL/GenBank/DDBJ databases">
        <title>The genome of Eucalyptus grandis.</title>
        <authorList>
            <person name="Schmutz J."/>
            <person name="Hayes R."/>
            <person name="Myburg A."/>
            <person name="Tuskan G."/>
            <person name="Grattapaglia D."/>
            <person name="Rokhsar D.S."/>
        </authorList>
    </citation>
    <scope>NUCLEOTIDE SEQUENCE</scope>
    <source>
        <tissue evidence="1">Leaf extractions</tissue>
    </source>
</reference>
<dbReference type="PANTHER" id="PTHR31325">
    <property type="entry name" value="OS01G0798800 PROTEIN-RELATED"/>
    <property type="match status" value="1"/>
</dbReference>
<dbReference type="Gramene" id="KCW80598">
    <property type="protein sequence ID" value="KCW80598"/>
    <property type="gene ID" value="EUGRSUZ_C01961"/>
</dbReference>